<dbReference type="Proteomes" id="UP000271087">
    <property type="component" value="Unassembled WGS sequence"/>
</dbReference>
<keyword evidence="2" id="KW-1185">Reference proteome</keyword>
<protein>
    <submittedName>
        <fullName evidence="1 3">Uncharacterized protein</fullName>
    </submittedName>
</protein>
<evidence type="ECO:0000313" key="1">
    <source>
        <dbReference type="EMBL" id="VDK85671.1"/>
    </source>
</evidence>
<reference evidence="3" key="1">
    <citation type="submission" date="2016-06" db="UniProtKB">
        <authorList>
            <consortium name="WormBaseParasite"/>
        </authorList>
    </citation>
    <scope>IDENTIFICATION</scope>
</reference>
<evidence type="ECO:0000313" key="3">
    <source>
        <dbReference type="WBParaSite" id="nOo.2.0.1.t07284-RA"/>
    </source>
</evidence>
<dbReference type="EMBL" id="UYRW01002540">
    <property type="protein sequence ID" value="VDK85671.1"/>
    <property type="molecule type" value="Genomic_DNA"/>
</dbReference>
<sequence length="49" mass="5487">MPSGKQNTTETPFFNGIRILIPLYILQLGLPNFPDFSVKLRANGLRIGK</sequence>
<reference evidence="1 2" key="2">
    <citation type="submission" date="2018-08" db="EMBL/GenBank/DDBJ databases">
        <authorList>
            <person name="Laetsch R D."/>
            <person name="Stevens L."/>
            <person name="Kumar S."/>
            <person name="Blaxter L. M."/>
        </authorList>
    </citation>
    <scope>NUCLEOTIDE SEQUENCE [LARGE SCALE GENOMIC DNA]</scope>
</reference>
<dbReference type="AlphaFoldDB" id="A0A182EGR0"/>
<organism evidence="3">
    <name type="scientific">Onchocerca ochengi</name>
    <name type="common">Filarial nematode worm</name>
    <dbReference type="NCBI Taxonomy" id="42157"/>
    <lineage>
        <taxon>Eukaryota</taxon>
        <taxon>Metazoa</taxon>
        <taxon>Ecdysozoa</taxon>
        <taxon>Nematoda</taxon>
        <taxon>Chromadorea</taxon>
        <taxon>Rhabditida</taxon>
        <taxon>Spirurina</taxon>
        <taxon>Spiruromorpha</taxon>
        <taxon>Filarioidea</taxon>
        <taxon>Onchocercidae</taxon>
        <taxon>Onchocerca</taxon>
    </lineage>
</organism>
<gene>
    <name evidence="1" type="ORF">NOO_LOCUS7284</name>
</gene>
<evidence type="ECO:0000313" key="2">
    <source>
        <dbReference type="Proteomes" id="UP000271087"/>
    </source>
</evidence>
<name>A0A182EGR0_ONCOC</name>
<accession>A0A182EGR0</accession>
<dbReference type="WBParaSite" id="nOo.2.0.1.t07284-RA">
    <property type="protein sequence ID" value="nOo.2.0.1.t07284-RA"/>
    <property type="gene ID" value="nOo.2.0.1.g07284"/>
</dbReference>
<proteinExistence type="predicted"/>